<accession>T1I533</accession>
<keyword evidence="3" id="KW-1185">Reference proteome</keyword>
<dbReference type="InParanoid" id="T1I533"/>
<dbReference type="GO" id="GO:0008270">
    <property type="term" value="F:zinc ion binding"/>
    <property type="evidence" value="ECO:0007669"/>
    <property type="project" value="InterPro"/>
</dbReference>
<dbReference type="PROSITE" id="PS50158">
    <property type="entry name" value="ZF_CCHC"/>
    <property type="match status" value="2"/>
</dbReference>
<dbReference type="SMART" id="SM00343">
    <property type="entry name" value="ZnF_C2HC"/>
    <property type="match status" value="2"/>
</dbReference>
<sequence>MLAPVKEAKRFYEVIFGLDEGRLSRKKIKEFEGFKLNDVDLVNKVEELKDTFSLWELKCVVNLLGIQLSPRQDVASELCKFLSDISLLLEAISEHQLYEEEDEHFEEVKLAQVMRWQELEKLVFAKKSLKGLAKLFVSVERGLTSYSALKQALIDEFSSKTNSAELHRTLSKRTMQKGESLHQYVLIMKELAARGDIEVESLIQYIIDGIPDPLPNKIHLYEAQDWKELKKKLMIYERVRPKCDYEGSVKKKPLRLIKTDSDSKVETRKCFNCYEEGHLVAECPKPRREKGSCFQCGKMGHIQRDCQRQKQSTPSLVEKSVLPPSTADILIREGATPSGGVEALPGSAISLIREDRVSEDDILREVAINDGSELMLIHYGEVEIVNPELNMNYVKSVPNIVNEDIPNEKRSEPAVEIKVIPEQNLSILQESDKGISEICECLEEKVFKRFELCSGLVFRKKKGKILFVVPEK</sequence>
<dbReference type="HOGENOM" id="CLU_038744_0_0_1"/>
<dbReference type="Proteomes" id="UP000015103">
    <property type="component" value="Unassembled WGS sequence"/>
</dbReference>
<protein>
    <recommendedName>
        <fullName evidence="1">CCHC-type domain-containing protein</fullName>
    </recommendedName>
</protein>
<evidence type="ECO:0000259" key="1">
    <source>
        <dbReference type="PROSITE" id="PS50158"/>
    </source>
</evidence>
<dbReference type="GO" id="GO:0003676">
    <property type="term" value="F:nucleic acid binding"/>
    <property type="evidence" value="ECO:0007669"/>
    <property type="project" value="InterPro"/>
</dbReference>
<feature type="domain" description="CCHC-type" evidence="1">
    <location>
        <begin position="268"/>
        <end position="285"/>
    </location>
</feature>
<proteinExistence type="predicted"/>
<evidence type="ECO:0000313" key="3">
    <source>
        <dbReference type="Proteomes" id="UP000015103"/>
    </source>
</evidence>
<organism evidence="2 3">
    <name type="scientific">Rhodnius prolixus</name>
    <name type="common">Triatomid bug</name>
    <dbReference type="NCBI Taxonomy" id="13249"/>
    <lineage>
        <taxon>Eukaryota</taxon>
        <taxon>Metazoa</taxon>
        <taxon>Ecdysozoa</taxon>
        <taxon>Arthropoda</taxon>
        <taxon>Hexapoda</taxon>
        <taxon>Insecta</taxon>
        <taxon>Pterygota</taxon>
        <taxon>Neoptera</taxon>
        <taxon>Paraneoptera</taxon>
        <taxon>Hemiptera</taxon>
        <taxon>Heteroptera</taxon>
        <taxon>Panheteroptera</taxon>
        <taxon>Cimicomorpha</taxon>
        <taxon>Reduviidae</taxon>
        <taxon>Triatominae</taxon>
        <taxon>Rhodnius</taxon>
    </lineage>
</organism>
<dbReference type="SUPFAM" id="SSF57756">
    <property type="entry name" value="Retrovirus zinc finger-like domains"/>
    <property type="match status" value="1"/>
</dbReference>
<evidence type="ECO:0000313" key="2">
    <source>
        <dbReference type="EnsemblMetazoa" id="RPRC011402-PA"/>
    </source>
</evidence>
<name>T1I533_RHOPR</name>
<dbReference type="AlphaFoldDB" id="T1I533"/>
<dbReference type="eggNOG" id="KOG0017">
    <property type="taxonomic scope" value="Eukaryota"/>
</dbReference>
<dbReference type="Pfam" id="PF00098">
    <property type="entry name" value="zf-CCHC"/>
    <property type="match status" value="2"/>
</dbReference>
<dbReference type="PANTHER" id="PTHR33223">
    <property type="entry name" value="CCHC-TYPE DOMAIN-CONTAINING PROTEIN"/>
    <property type="match status" value="1"/>
</dbReference>
<dbReference type="EMBL" id="ACPB03006966">
    <property type="status" value="NOT_ANNOTATED_CDS"/>
    <property type="molecule type" value="Genomic_DNA"/>
</dbReference>
<reference evidence="2" key="1">
    <citation type="submission" date="2015-05" db="UniProtKB">
        <authorList>
            <consortium name="EnsemblMetazoa"/>
        </authorList>
    </citation>
    <scope>IDENTIFICATION</scope>
</reference>
<dbReference type="Gene3D" id="4.10.60.10">
    <property type="entry name" value="Zinc finger, CCHC-type"/>
    <property type="match status" value="2"/>
</dbReference>
<feature type="domain" description="CCHC-type" evidence="1">
    <location>
        <begin position="293"/>
        <end position="308"/>
    </location>
</feature>
<dbReference type="InterPro" id="IPR036875">
    <property type="entry name" value="Znf_CCHC_sf"/>
</dbReference>
<dbReference type="PANTHER" id="PTHR33223:SF6">
    <property type="entry name" value="CCHC-TYPE DOMAIN-CONTAINING PROTEIN"/>
    <property type="match status" value="1"/>
</dbReference>
<dbReference type="InterPro" id="IPR001878">
    <property type="entry name" value="Znf_CCHC"/>
</dbReference>
<dbReference type="VEuPathDB" id="VectorBase:RPRC011402"/>
<dbReference type="STRING" id="13249.T1I533"/>
<dbReference type="EnsemblMetazoa" id="RPRC011402-RA">
    <property type="protein sequence ID" value="RPRC011402-PA"/>
    <property type="gene ID" value="RPRC011402"/>
</dbReference>